<dbReference type="PRINTS" id="PR00082">
    <property type="entry name" value="GLFDHDRGNASE"/>
</dbReference>
<evidence type="ECO:0000256" key="1">
    <source>
        <dbReference type="ARBA" id="ARBA00006382"/>
    </source>
</evidence>
<dbReference type="Proteomes" id="UP001058860">
    <property type="component" value="Chromosome"/>
</dbReference>
<dbReference type="InterPro" id="IPR046346">
    <property type="entry name" value="Aminoacid_DH-like_N_sf"/>
</dbReference>
<dbReference type="InterPro" id="IPR006095">
    <property type="entry name" value="Glu/Leu/Phe/Val/Trp_DH"/>
</dbReference>
<organism evidence="6 7">
    <name type="scientific">Svornostia abyssi</name>
    <dbReference type="NCBI Taxonomy" id="2898438"/>
    <lineage>
        <taxon>Bacteria</taxon>
        <taxon>Bacillati</taxon>
        <taxon>Actinomycetota</taxon>
        <taxon>Thermoleophilia</taxon>
        <taxon>Solirubrobacterales</taxon>
        <taxon>Baekduiaceae</taxon>
        <taxon>Svornostia</taxon>
    </lineage>
</organism>
<evidence type="ECO:0000259" key="5">
    <source>
        <dbReference type="SMART" id="SM00839"/>
    </source>
</evidence>
<dbReference type="SMART" id="SM00839">
    <property type="entry name" value="ELFV_dehydrog"/>
    <property type="match status" value="1"/>
</dbReference>
<feature type="domain" description="Glutamate/phenylalanine/leucine/valine/L-tryptophan dehydrogenase C-terminal" evidence="5">
    <location>
        <begin position="145"/>
        <end position="347"/>
    </location>
</feature>
<sequence length="349" mass="35255">MSGIDTEFEHEQVEVFRDTATGATGVVAIHSTALGPAMGGLRLAAYSGLTAALTDALRLARAMTLKNSAAGLDLGGGKAVLLDDGGWADADARAARMHAVGAVIEQLGGRYVTAEDVGTTPEDMVGIAGATRHVAGQPVERGGRGDPSPWTARTVTGAISAGARQRLGADSLVGVRVGVLGVGHVGRHVVALLREQGAEVLLADLDTPRAQDVAERYGAHALPVAGFLTSEMDVLAPCALGEAIHEEHIAELRCKVIAGAANNPLAGPDTAHALAGAGVLYVPDFLANCGGIIHVGAEVLGFDDAEVERRIDVAVAHTAGVLAQAAATGAVPQDVAVAEARARIAAASA</sequence>
<reference evidence="7" key="1">
    <citation type="submission" date="2021-11" db="EMBL/GenBank/DDBJ databases">
        <title>Cultivation dependent microbiological survey of springs from the worlds oldest radium mine currently devoted to the extraction of radon-saturated water.</title>
        <authorList>
            <person name="Kapinusova G."/>
            <person name="Smrhova T."/>
            <person name="Strejcek M."/>
            <person name="Suman J."/>
            <person name="Jani K."/>
            <person name="Pajer P."/>
            <person name="Uhlik O."/>
        </authorList>
    </citation>
    <scope>NUCLEOTIDE SEQUENCE [LARGE SCALE GENOMIC DNA]</scope>
    <source>
        <strain evidence="7">J379</strain>
    </source>
</reference>
<comment type="similarity">
    <text evidence="1 4">Belongs to the Glu/Leu/Phe/Val dehydrogenases family.</text>
</comment>
<dbReference type="InterPro" id="IPR006097">
    <property type="entry name" value="Glu/Leu/Phe/Val/Trp_DH_dimer"/>
</dbReference>
<dbReference type="InterPro" id="IPR006096">
    <property type="entry name" value="Glu/Leu/Phe/Val/Trp_DH_C"/>
</dbReference>
<dbReference type="EMBL" id="CP088295">
    <property type="protein sequence ID" value="UUY03326.1"/>
    <property type="molecule type" value="Genomic_DNA"/>
</dbReference>
<protein>
    <submittedName>
        <fullName evidence="6">Leucine dehydrogenase</fullName>
    </submittedName>
</protein>
<dbReference type="Pfam" id="PF00208">
    <property type="entry name" value="ELFV_dehydrog"/>
    <property type="match status" value="1"/>
</dbReference>
<dbReference type="PIRSF" id="PIRSF000188">
    <property type="entry name" value="Phe_leu_dh"/>
    <property type="match status" value="1"/>
</dbReference>
<evidence type="ECO:0000313" key="6">
    <source>
        <dbReference type="EMBL" id="UUY03326.1"/>
    </source>
</evidence>
<dbReference type="InterPro" id="IPR036291">
    <property type="entry name" value="NAD(P)-bd_dom_sf"/>
</dbReference>
<dbReference type="PANTHER" id="PTHR42722:SF1">
    <property type="entry name" value="VALINE DEHYDROGENASE"/>
    <property type="match status" value="1"/>
</dbReference>
<proteinExistence type="inferred from homology"/>
<evidence type="ECO:0000313" key="7">
    <source>
        <dbReference type="Proteomes" id="UP001058860"/>
    </source>
</evidence>
<dbReference type="PANTHER" id="PTHR42722">
    <property type="entry name" value="LEUCINE DEHYDROGENASE"/>
    <property type="match status" value="1"/>
</dbReference>
<evidence type="ECO:0000256" key="3">
    <source>
        <dbReference type="ARBA" id="ARBA00023027"/>
    </source>
</evidence>
<dbReference type="Gene3D" id="3.40.50.720">
    <property type="entry name" value="NAD(P)-binding Rossmann-like Domain"/>
    <property type="match status" value="1"/>
</dbReference>
<evidence type="ECO:0000256" key="4">
    <source>
        <dbReference type="RuleBase" id="RU004417"/>
    </source>
</evidence>
<keyword evidence="2 4" id="KW-0560">Oxidoreductase</keyword>
<dbReference type="Pfam" id="PF02812">
    <property type="entry name" value="ELFV_dehydrog_N"/>
    <property type="match status" value="1"/>
</dbReference>
<evidence type="ECO:0000256" key="2">
    <source>
        <dbReference type="ARBA" id="ARBA00023002"/>
    </source>
</evidence>
<dbReference type="RefSeq" id="WP_353863835.1">
    <property type="nucleotide sequence ID" value="NZ_CP088295.1"/>
</dbReference>
<dbReference type="SUPFAM" id="SSF53223">
    <property type="entry name" value="Aminoacid dehydrogenase-like, N-terminal domain"/>
    <property type="match status" value="1"/>
</dbReference>
<keyword evidence="3" id="KW-0520">NAD</keyword>
<dbReference type="InterPro" id="IPR016211">
    <property type="entry name" value="Glu/Phe/Leu/Val/Trp_DH_bac/arc"/>
</dbReference>
<gene>
    <name evidence="6" type="ORF">LRS13_22070</name>
</gene>
<name>A0ABY5PFC9_9ACTN</name>
<dbReference type="Gene3D" id="3.40.50.10860">
    <property type="entry name" value="Leucine Dehydrogenase, chain A, domain 1"/>
    <property type="match status" value="1"/>
</dbReference>
<dbReference type="SUPFAM" id="SSF51735">
    <property type="entry name" value="NAD(P)-binding Rossmann-fold domains"/>
    <property type="match status" value="1"/>
</dbReference>
<keyword evidence="7" id="KW-1185">Reference proteome</keyword>
<accession>A0ABY5PFC9</accession>